<dbReference type="SUPFAM" id="SSF51445">
    <property type="entry name" value="(Trans)glycosidases"/>
    <property type="match status" value="1"/>
</dbReference>
<dbReference type="Gene3D" id="3.20.20.80">
    <property type="entry name" value="Glycosidases"/>
    <property type="match status" value="1"/>
</dbReference>
<name>A0A5N7CHX3_PETAA</name>
<dbReference type="AlphaFoldDB" id="A0A5N7CHX3"/>
<dbReference type="GO" id="GO:0016787">
    <property type="term" value="F:hydrolase activity"/>
    <property type="evidence" value="ECO:0007669"/>
    <property type="project" value="UniProtKB-KW"/>
</dbReference>
<keyword evidence="1" id="KW-0378">Hydrolase</keyword>
<dbReference type="InterPro" id="IPR017853">
    <property type="entry name" value="GH"/>
</dbReference>
<protein>
    <submittedName>
        <fullName evidence="1">Glycoside hydrolase superfamily</fullName>
    </submittedName>
</protein>
<dbReference type="EMBL" id="ML735227">
    <property type="protein sequence ID" value="KAE8393761.1"/>
    <property type="molecule type" value="Genomic_DNA"/>
</dbReference>
<evidence type="ECO:0000313" key="1">
    <source>
        <dbReference type="EMBL" id="KAE8393761.1"/>
    </source>
</evidence>
<gene>
    <name evidence="1" type="ORF">BDV23DRAFT_169933</name>
</gene>
<sequence length="218" mass="25013">MTLIHLRISCFHLCTNDYLNLNKDPPHSPKYYETWSSVAKLQALGLEVMAMLDGGNPGSFPVHDNDETLRNVMGTLSRMLRLYKFYGIDLNVKEPISQKGINRLIERPRKDFPPSFEICMTPANYVDFQELEQKQSKNISFYNGQFYNGFGCIEPTNCYDKIDMAGFRPKRVVAGVLANPANAKHHNIGGIMVWEYFNAGQEGETHTCELYEWQCIWA</sequence>
<reference evidence="1" key="1">
    <citation type="submission" date="2019-04" db="EMBL/GenBank/DDBJ databases">
        <title>Friends and foes A comparative genomics studyof 23 Aspergillus species from section Flavi.</title>
        <authorList>
            <consortium name="DOE Joint Genome Institute"/>
            <person name="Kjaerbolling I."/>
            <person name="Vesth T."/>
            <person name="Frisvad J.C."/>
            <person name="Nybo J.L."/>
            <person name="Theobald S."/>
            <person name="Kildgaard S."/>
            <person name="Isbrandt T."/>
            <person name="Kuo A."/>
            <person name="Sato A."/>
            <person name="Lyhne E.K."/>
            <person name="Kogle M.E."/>
            <person name="Wiebenga A."/>
            <person name="Kun R.S."/>
            <person name="Lubbers R.J."/>
            <person name="Makela M.R."/>
            <person name="Barry K."/>
            <person name="Chovatia M."/>
            <person name="Clum A."/>
            <person name="Daum C."/>
            <person name="Haridas S."/>
            <person name="He G."/>
            <person name="LaButti K."/>
            <person name="Lipzen A."/>
            <person name="Mondo S."/>
            <person name="Riley R."/>
            <person name="Salamov A."/>
            <person name="Simmons B.A."/>
            <person name="Magnuson J.K."/>
            <person name="Henrissat B."/>
            <person name="Mortensen U.H."/>
            <person name="Larsen T.O."/>
            <person name="Devries R.P."/>
            <person name="Grigoriev I.V."/>
            <person name="Machida M."/>
            <person name="Baker S.E."/>
            <person name="Andersen M.R."/>
        </authorList>
    </citation>
    <scope>NUCLEOTIDE SEQUENCE [LARGE SCALE GENOMIC DNA]</scope>
    <source>
        <strain evidence="1">IBT 14317</strain>
    </source>
</reference>
<dbReference type="Proteomes" id="UP000326877">
    <property type="component" value="Unassembled WGS sequence"/>
</dbReference>
<proteinExistence type="predicted"/>
<dbReference type="OrthoDB" id="3012298at2759"/>
<organism evidence="1">
    <name type="scientific">Petromyces alliaceus</name>
    <name type="common">Aspergillus alliaceus</name>
    <dbReference type="NCBI Taxonomy" id="209559"/>
    <lineage>
        <taxon>Eukaryota</taxon>
        <taxon>Fungi</taxon>
        <taxon>Dikarya</taxon>
        <taxon>Ascomycota</taxon>
        <taxon>Pezizomycotina</taxon>
        <taxon>Eurotiomycetes</taxon>
        <taxon>Eurotiomycetidae</taxon>
        <taxon>Eurotiales</taxon>
        <taxon>Aspergillaceae</taxon>
        <taxon>Aspergillus</taxon>
        <taxon>Aspergillus subgen. Circumdati</taxon>
    </lineage>
</organism>
<accession>A0A5N7CHX3</accession>